<name>A0A443VT74_RAOPL</name>
<dbReference type="PANTHER" id="PTHR23502:SF137">
    <property type="entry name" value="MAJOR FACILITATOR SUPERFAMILY (MFS) TRANSPORTER-RELATED"/>
    <property type="match status" value="1"/>
</dbReference>
<keyword evidence="3 6" id="KW-0812">Transmembrane</keyword>
<evidence type="ECO:0000256" key="3">
    <source>
        <dbReference type="ARBA" id="ARBA00022692"/>
    </source>
</evidence>
<evidence type="ECO:0000256" key="2">
    <source>
        <dbReference type="ARBA" id="ARBA00022475"/>
    </source>
</evidence>
<dbReference type="PANTHER" id="PTHR23502">
    <property type="entry name" value="MAJOR FACILITATOR SUPERFAMILY"/>
    <property type="match status" value="1"/>
</dbReference>
<evidence type="ECO:0000256" key="1">
    <source>
        <dbReference type="ARBA" id="ARBA00004141"/>
    </source>
</evidence>
<feature type="transmembrane region" description="Helical" evidence="6">
    <location>
        <begin position="130"/>
        <end position="154"/>
    </location>
</feature>
<reference evidence="8 9" key="1">
    <citation type="submission" date="2018-06" db="EMBL/GenBank/DDBJ databases">
        <title>Carbapenemase-producing Enterobacteriaceae present in wastewater treatment plant effluent and nearby surface waters in the US.</title>
        <authorList>
            <person name="Mathys D.A."/>
            <person name="Mollenkopf D.F."/>
            <person name="Feicht S.M."/>
            <person name="Adams R.J."/>
            <person name="Albers A.L."/>
            <person name="Stuever D.M."/>
            <person name="Daniels J.B."/>
            <person name="Wittum T.E."/>
        </authorList>
    </citation>
    <scope>NUCLEOTIDE SEQUENCE [LARGE SCALE GENOMIC DNA]</scope>
    <source>
        <strain evidence="8 9">GEO_47_Down_B</strain>
    </source>
</reference>
<feature type="transmembrane region" description="Helical" evidence="6">
    <location>
        <begin position="294"/>
        <end position="315"/>
    </location>
</feature>
<keyword evidence="2" id="KW-1003">Cell membrane</keyword>
<dbReference type="PROSITE" id="PS50850">
    <property type="entry name" value="MFS"/>
    <property type="match status" value="1"/>
</dbReference>
<proteinExistence type="predicted"/>
<evidence type="ECO:0000256" key="4">
    <source>
        <dbReference type="ARBA" id="ARBA00022989"/>
    </source>
</evidence>
<evidence type="ECO:0000256" key="6">
    <source>
        <dbReference type="SAM" id="Phobius"/>
    </source>
</evidence>
<dbReference type="GO" id="GO:0005886">
    <property type="term" value="C:plasma membrane"/>
    <property type="evidence" value="ECO:0007669"/>
    <property type="project" value="TreeGrafter"/>
</dbReference>
<feature type="transmembrane region" description="Helical" evidence="6">
    <location>
        <begin position="354"/>
        <end position="372"/>
    </location>
</feature>
<feature type="transmembrane region" description="Helical" evidence="6">
    <location>
        <begin position="206"/>
        <end position="226"/>
    </location>
</feature>
<dbReference type="Proteomes" id="UP000288843">
    <property type="component" value="Unassembled WGS sequence"/>
</dbReference>
<evidence type="ECO:0000259" key="7">
    <source>
        <dbReference type="PROSITE" id="PS50850"/>
    </source>
</evidence>
<feature type="domain" description="Major facilitator superfamily (MFS) profile" evidence="7">
    <location>
        <begin position="1"/>
        <end position="380"/>
    </location>
</feature>
<feature type="transmembrane region" description="Helical" evidence="6">
    <location>
        <begin position="72"/>
        <end position="90"/>
    </location>
</feature>
<dbReference type="EMBL" id="QKOX01000003">
    <property type="protein sequence ID" value="RWT25338.1"/>
    <property type="molecule type" value="Genomic_DNA"/>
</dbReference>
<dbReference type="AlphaFoldDB" id="A0A443VT74"/>
<protein>
    <submittedName>
        <fullName evidence="8">MFS transporter</fullName>
    </submittedName>
</protein>
<feature type="transmembrane region" description="Helical" evidence="6">
    <location>
        <begin position="270"/>
        <end position="288"/>
    </location>
</feature>
<evidence type="ECO:0000313" key="9">
    <source>
        <dbReference type="Proteomes" id="UP000288843"/>
    </source>
</evidence>
<sequence length="384" mass="40412">MFGRSAMVLVTALLMFPQIVETIYSPALTDISRYFSVSAVEATQTLSVYFIGFAIGVLFWGRFSDRYGRRPALLAGLAAYALGCVLALAARDFTLLLVARMLSAFGAATGSVVSQTILRDRFNGRQLAALFSVMGLVLAVSPAAGVYLGGAIVAGWGMHGVLTALALLAAVLLLLCCWLLPETRPSQHVHTAFLPLLRRMATDKPLALAVLLVAAFNVSLFSYYSLAPFIFAQLRQGSVIFGYSGIALAVGSLAGALFNRWLLRKAVAEAGILLLACLIQLMSSVAVFCLPDTLLFLLPMIGITFAYAMAIPLLLGTALGAYGHCRGTAGAIFGLAYYVLIGLGLAAVGWGQSLGGALIVCASVSCIAGLCYGRCLRTARAEAT</sequence>
<feature type="transmembrane region" description="Helical" evidence="6">
    <location>
        <begin position="96"/>
        <end position="118"/>
    </location>
</feature>
<dbReference type="InterPro" id="IPR020846">
    <property type="entry name" value="MFS_dom"/>
</dbReference>
<gene>
    <name evidence="8" type="ORF">DN603_04380</name>
</gene>
<dbReference type="Pfam" id="PF07690">
    <property type="entry name" value="MFS_1"/>
    <property type="match status" value="1"/>
</dbReference>
<keyword evidence="4 6" id="KW-1133">Transmembrane helix</keyword>
<feature type="transmembrane region" description="Helical" evidence="6">
    <location>
        <begin position="327"/>
        <end position="348"/>
    </location>
</feature>
<dbReference type="SUPFAM" id="SSF103473">
    <property type="entry name" value="MFS general substrate transporter"/>
    <property type="match status" value="1"/>
</dbReference>
<dbReference type="GO" id="GO:0022857">
    <property type="term" value="F:transmembrane transporter activity"/>
    <property type="evidence" value="ECO:0007669"/>
    <property type="project" value="InterPro"/>
</dbReference>
<dbReference type="RefSeq" id="WP_128319481.1">
    <property type="nucleotide sequence ID" value="NZ_JAUBKS010000001.1"/>
</dbReference>
<dbReference type="InterPro" id="IPR036259">
    <property type="entry name" value="MFS_trans_sf"/>
</dbReference>
<feature type="transmembrane region" description="Helical" evidence="6">
    <location>
        <begin position="46"/>
        <end position="63"/>
    </location>
</feature>
<keyword evidence="5 6" id="KW-0472">Membrane</keyword>
<feature type="transmembrane region" description="Helical" evidence="6">
    <location>
        <begin position="160"/>
        <end position="180"/>
    </location>
</feature>
<evidence type="ECO:0000256" key="5">
    <source>
        <dbReference type="ARBA" id="ARBA00023136"/>
    </source>
</evidence>
<comment type="subcellular location">
    <subcellularLocation>
        <location evidence="1">Membrane</location>
        <topology evidence="1">Multi-pass membrane protein</topology>
    </subcellularLocation>
</comment>
<feature type="transmembrane region" description="Helical" evidence="6">
    <location>
        <begin position="238"/>
        <end position="258"/>
    </location>
</feature>
<evidence type="ECO:0000313" key="8">
    <source>
        <dbReference type="EMBL" id="RWT25338.1"/>
    </source>
</evidence>
<accession>A0A443VT74</accession>
<dbReference type="Gene3D" id="1.20.1720.10">
    <property type="entry name" value="Multidrug resistance protein D"/>
    <property type="match status" value="1"/>
</dbReference>
<dbReference type="InterPro" id="IPR011701">
    <property type="entry name" value="MFS"/>
</dbReference>
<organism evidence="8 9">
    <name type="scientific">Raoultella planticola</name>
    <name type="common">Klebsiella planticola</name>
    <dbReference type="NCBI Taxonomy" id="575"/>
    <lineage>
        <taxon>Bacteria</taxon>
        <taxon>Pseudomonadati</taxon>
        <taxon>Pseudomonadota</taxon>
        <taxon>Gammaproteobacteria</taxon>
        <taxon>Enterobacterales</taxon>
        <taxon>Enterobacteriaceae</taxon>
        <taxon>Klebsiella/Raoultella group</taxon>
        <taxon>Raoultella</taxon>
    </lineage>
</organism>
<comment type="caution">
    <text evidence="8">The sequence shown here is derived from an EMBL/GenBank/DDBJ whole genome shotgun (WGS) entry which is preliminary data.</text>
</comment>